<evidence type="ECO:0000313" key="2">
    <source>
        <dbReference type="EMBL" id="KAH7263988.1"/>
    </source>
</evidence>
<reference evidence="2" key="1">
    <citation type="journal article" date="2021" name="Nat. Commun.">
        <title>Genetic determinants of endophytism in the Arabidopsis root mycobiome.</title>
        <authorList>
            <person name="Mesny F."/>
            <person name="Miyauchi S."/>
            <person name="Thiergart T."/>
            <person name="Pickel B."/>
            <person name="Atanasova L."/>
            <person name="Karlsson M."/>
            <person name="Huettel B."/>
            <person name="Barry K.W."/>
            <person name="Haridas S."/>
            <person name="Chen C."/>
            <person name="Bauer D."/>
            <person name="Andreopoulos W."/>
            <person name="Pangilinan J."/>
            <person name="LaButti K."/>
            <person name="Riley R."/>
            <person name="Lipzen A."/>
            <person name="Clum A."/>
            <person name="Drula E."/>
            <person name="Henrissat B."/>
            <person name="Kohler A."/>
            <person name="Grigoriev I.V."/>
            <person name="Martin F.M."/>
            <person name="Hacquard S."/>
        </authorList>
    </citation>
    <scope>NUCLEOTIDE SEQUENCE</scope>
    <source>
        <strain evidence="2">FSSC 5 MPI-SDFR-AT-0091</strain>
    </source>
</reference>
<comment type="caution">
    <text evidence="2">The sequence shown here is derived from an EMBL/GenBank/DDBJ whole genome shotgun (WGS) entry which is preliminary data.</text>
</comment>
<gene>
    <name evidence="2" type="ORF">B0J15DRAFT_463907</name>
</gene>
<name>A0A9P9HTZ9_FUSSL</name>
<feature type="compositionally biased region" description="Polar residues" evidence="1">
    <location>
        <begin position="1"/>
        <end position="10"/>
    </location>
</feature>
<dbReference type="Proteomes" id="UP000736672">
    <property type="component" value="Unassembled WGS sequence"/>
</dbReference>
<keyword evidence="3" id="KW-1185">Reference proteome</keyword>
<feature type="region of interest" description="Disordered" evidence="1">
    <location>
        <begin position="1"/>
        <end position="20"/>
    </location>
</feature>
<organism evidence="2 3">
    <name type="scientific">Fusarium solani</name>
    <name type="common">Filamentous fungus</name>
    <dbReference type="NCBI Taxonomy" id="169388"/>
    <lineage>
        <taxon>Eukaryota</taxon>
        <taxon>Fungi</taxon>
        <taxon>Dikarya</taxon>
        <taxon>Ascomycota</taxon>
        <taxon>Pezizomycotina</taxon>
        <taxon>Sordariomycetes</taxon>
        <taxon>Hypocreomycetidae</taxon>
        <taxon>Hypocreales</taxon>
        <taxon>Nectriaceae</taxon>
        <taxon>Fusarium</taxon>
        <taxon>Fusarium solani species complex</taxon>
    </lineage>
</organism>
<feature type="region of interest" description="Disordered" evidence="1">
    <location>
        <begin position="93"/>
        <end position="141"/>
    </location>
</feature>
<feature type="compositionally biased region" description="Basic and acidic residues" evidence="1">
    <location>
        <begin position="127"/>
        <end position="141"/>
    </location>
</feature>
<proteinExistence type="predicted"/>
<evidence type="ECO:0000313" key="3">
    <source>
        <dbReference type="Proteomes" id="UP000736672"/>
    </source>
</evidence>
<evidence type="ECO:0000256" key="1">
    <source>
        <dbReference type="SAM" id="MobiDB-lite"/>
    </source>
</evidence>
<dbReference type="EMBL" id="JAGTJS010000007">
    <property type="protein sequence ID" value="KAH7263988.1"/>
    <property type="molecule type" value="Genomic_DNA"/>
</dbReference>
<dbReference type="AlphaFoldDB" id="A0A9P9HTZ9"/>
<sequence>MASQTPSQGRFSLPSGPRELNGVGRVWSLRGRLLQPRQGACLKKRPRSLDPGIHVTTWSEHPGISLASLLAAVTRAGTMGDARSWASTLQHLGRARDARRQKESELTSGELGRATSAQAVSAPKPGSEMKLDLEVDKEAPC</sequence>
<feature type="compositionally biased region" description="Basic and acidic residues" evidence="1">
    <location>
        <begin position="94"/>
        <end position="105"/>
    </location>
</feature>
<accession>A0A9P9HTZ9</accession>
<protein>
    <submittedName>
        <fullName evidence="2">Uncharacterized protein</fullName>
    </submittedName>
</protein>